<keyword evidence="1 2" id="KW-0238">DNA-binding</keyword>
<feature type="compositionally biased region" description="Polar residues" evidence="3">
    <location>
        <begin position="452"/>
        <end position="469"/>
    </location>
</feature>
<gene>
    <name evidence="5" type="ORF">C1H76_9319</name>
</gene>
<feature type="compositionally biased region" description="Polar residues" evidence="3">
    <location>
        <begin position="151"/>
        <end position="165"/>
    </location>
</feature>
<feature type="region of interest" description="Disordered" evidence="3">
    <location>
        <begin position="30"/>
        <end position="51"/>
    </location>
</feature>
<dbReference type="GO" id="GO:0043565">
    <property type="term" value="F:sequence-specific DNA binding"/>
    <property type="evidence" value="ECO:0007669"/>
    <property type="project" value="InterPro"/>
</dbReference>
<feature type="compositionally biased region" description="Basic and acidic residues" evidence="3">
    <location>
        <begin position="242"/>
        <end position="251"/>
    </location>
</feature>
<evidence type="ECO:0000256" key="2">
    <source>
        <dbReference type="PROSITE-ProRule" id="PRU00089"/>
    </source>
</evidence>
<feature type="compositionally biased region" description="Polar residues" evidence="3">
    <location>
        <begin position="408"/>
        <end position="419"/>
    </location>
</feature>
<evidence type="ECO:0000259" key="4">
    <source>
        <dbReference type="PROSITE" id="PS50039"/>
    </source>
</evidence>
<feature type="compositionally biased region" description="Polar residues" evidence="3">
    <location>
        <begin position="253"/>
        <end position="263"/>
    </location>
</feature>
<organism evidence="5 6">
    <name type="scientific">Elsinoe australis</name>
    <dbReference type="NCBI Taxonomy" id="40998"/>
    <lineage>
        <taxon>Eukaryota</taxon>
        <taxon>Fungi</taxon>
        <taxon>Dikarya</taxon>
        <taxon>Ascomycota</taxon>
        <taxon>Pezizomycotina</taxon>
        <taxon>Dothideomycetes</taxon>
        <taxon>Dothideomycetidae</taxon>
        <taxon>Myriangiales</taxon>
        <taxon>Elsinoaceae</taxon>
        <taxon>Elsinoe</taxon>
    </lineage>
</organism>
<keyword evidence="2" id="KW-0539">Nucleus</keyword>
<dbReference type="Gene3D" id="1.10.10.10">
    <property type="entry name" value="Winged helix-like DNA-binding domain superfamily/Winged helix DNA-binding domain"/>
    <property type="match status" value="1"/>
</dbReference>
<dbReference type="PROSITE" id="PS50039">
    <property type="entry name" value="FORK_HEAD_3"/>
    <property type="match status" value="1"/>
</dbReference>
<dbReference type="GO" id="GO:0005634">
    <property type="term" value="C:nucleus"/>
    <property type="evidence" value="ECO:0007669"/>
    <property type="project" value="UniProtKB-SubCell"/>
</dbReference>
<comment type="subcellular location">
    <subcellularLocation>
        <location evidence="2">Nucleus</location>
    </subcellularLocation>
</comment>
<reference evidence="5 6" key="1">
    <citation type="submission" date="2018-02" db="EMBL/GenBank/DDBJ databases">
        <title>Draft genome sequences of Elsinoe sp., causing black scab on jojoba.</title>
        <authorList>
            <person name="Stodart B."/>
            <person name="Jeffress S."/>
            <person name="Ash G."/>
            <person name="Arun Chinnappa K."/>
        </authorList>
    </citation>
    <scope>NUCLEOTIDE SEQUENCE [LARGE SCALE GENOMIC DNA]</scope>
    <source>
        <strain evidence="5 6">Hillstone_2</strain>
    </source>
</reference>
<feature type="region of interest" description="Disordered" evidence="3">
    <location>
        <begin position="401"/>
        <end position="469"/>
    </location>
</feature>
<evidence type="ECO:0000256" key="1">
    <source>
        <dbReference type="ARBA" id="ARBA00023125"/>
    </source>
</evidence>
<dbReference type="AlphaFoldDB" id="A0A4U7APT2"/>
<dbReference type="SUPFAM" id="SSF57903">
    <property type="entry name" value="FYVE/PHD zinc finger"/>
    <property type="match status" value="1"/>
</dbReference>
<dbReference type="SMART" id="SM00339">
    <property type="entry name" value="FH"/>
    <property type="match status" value="1"/>
</dbReference>
<dbReference type="InterPro" id="IPR011011">
    <property type="entry name" value="Znf_FYVE_PHD"/>
</dbReference>
<feature type="region of interest" description="Disordered" evidence="3">
    <location>
        <begin position="111"/>
        <end position="165"/>
    </location>
</feature>
<sequence length="784" mass="86046">MAHNKDEVQTKTALKLNDLLARFTNSMTTQVTSDSVSTSGASTTSDGSSSVSSAKKRLCRICSKVTPTDEIHLTNCAGCRRPFYRGCDSLRSESSTGGAWRCTKCRERQRKTMDRLSDVSGRAPSDPTRPLASKNTVDTSTRSSPIPSTPAQPSNERSDTQPHNQESLRVAGGANKVLSITMPDENTHRSRKDSLVFNVSSKSPDALPVKNPVNHQSLQSLDGGATIPTTNFVPSNQGNARRKLELKEVPKLSRSTSALSTPPDSDEDEALVDTSRTSDIVPNYEAERSLRPECSYKELVGMALLQAPNHRLQVNAIKDWIANNIPGYHRRDPKLGSGISNALSVWSTGKSPRFLRQTREETDPKGGDWWSILPNMELTFRPWDNVKKCIIGFDPTSVPAATKRRLQDQGTNDKTSSSPPKRKKMRIVSLKYNRRTVESPSVETNVPHDTETSVLTQQSHELSTASLSRSNTDILSSALDKEPEKTDDTILSTQQKTPVAPNATAMMQTDLALSSIRELVVQSPVSDHKSSRMQTVPVSTIFHEAPIARRQTSPLTMSTVQIVADQKPILANRVSHTACVWTQTENASSKTSLSNASITSAPIANMLGDDSSLVELSNLSALSESRILEAIRVRNQNCAAMSLADSYPITAPSVPQSVIDARPTRKQRMRMPNGDHMSRLGHNTAVERYKAICENLGRRDAPDGPEGDTNLANDYGVADIDFDSTEPERYNSLEEMFEMPKSVVPIIYEGQLAFTDGTTQRNARGRPGRAKNIYRIGANVLAHR</sequence>
<accession>A0A4U7APT2</accession>
<evidence type="ECO:0000256" key="3">
    <source>
        <dbReference type="SAM" id="MobiDB-lite"/>
    </source>
</evidence>
<name>A0A4U7APT2_9PEZI</name>
<dbReference type="InterPro" id="IPR013083">
    <property type="entry name" value="Znf_RING/FYVE/PHD"/>
</dbReference>
<evidence type="ECO:0000313" key="6">
    <source>
        <dbReference type="Proteomes" id="UP000308133"/>
    </source>
</evidence>
<dbReference type="GO" id="GO:0003700">
    <property type="term" value="F:DNA-binding transcription factor activity"/>
    <property type="evidence" value="ECO:0007669"/>
    <property type="project" value="InterPro"/>
</dbReference>
<dbReference type="Gene3D" id="3.30.40.10">
    <property type="entry name" value="Zinc/RING finger domain, C3HC4 (zinc finger)"/>
    <property type="match status" value="1"/>
</dbReference>
<protein>
    <submittedName>
        <fullName evidence="5">Forkhead domain-containing protein 5</fullName>
    </submittedName>
</protein>
<dbReference type="EMBL" id="PTQR01000128">
    <property type="protein sequence ID" value="TKX18530.1"/>
    <property type="molecule type" value="Genomic_DNA"/>
</dbReference>
<evidence type="ECO:0000313" key="5">
    <source>
        <dbReference type="EMBL" id="TKX18530.1"/>
    </source>
</evidence>
<feature type="region of interest" description="Disordered" evidence="3">
    <location>
        <begin position="221"/>
        <end position="276"/>
    </location>
</feature>
<dbReference type="InterPro" id="IPR001766">
    <property type="entry name" value="Fork_head_dom"/>
</dbReference>
<dbReference type="Pfam" id="PF00250">
    <property type="entry name" value="Forkhead"/>
    <property type="match status" value="1"/>
</dbReference>
<feature type="compositionally biased region" description="Polar residues" evidence="3">
    <location>
        <begin position="227"/>
        <end position="239"/>
    </location>
</feature>
<dbReference type="InterPro" id="IPR036390">
    <property type="entry name" value="WH_DNA-bd_sf"/>
</dbReference>
<feature type="DNA-binding region" description="Fork-head" evidence="2">
    <location>
        <begin position="291"/>
        <end position="375"/>
    </location>
</feature>
<dbReference type="Proteomes" id="UP000308133">
    <property type="component" value="Unassembled WGS sequence"/>
</dbReference>
<comment type="caution">
    <text evidence="5">The sequence shown here is derived from an EMBL/GenBank/DDBJ whole genome shotgun (WGS) entry which is preliminary data.</text>
</comment>
<dbReference type="SUPFAM" id="SSF46785">
    <property type="entry name" value="Winged helix' DNA-binding domain"/>
    <property type="match status" value="1"/>
</dbReference>
<proteinExistence type="predicted"/>
<dbReference type="InterPro" id="IPR036388">
    <property type="entry name" value="WH-like_DNA-bd_sf"/>
</dbReference>
<feature type="domain" description="Fork-head" evidence="4">
    <location>
        <begin position="291"/>
        <end position="375"/>
    </location>
</feature>